<dbReference type="SMART" id="SM00249">
    <property type="entry name" value="PHD"/>
    <property type="match status" value="1"/>
</dbReference>
<dbReference type="OMA" id="WFLAIEA"/>
<evidence type="ECO:0008006" key="13">
    <source>
        <dbReference type="Google" id="ProtNLM"/>
    </source>
</evidence>
<keyword evidence="2" id="KW-0479">Metal-binding</keyword>
<dbReference type="InterPro" id="IPR017930">
    <property type="entry name" value="Myb_dom"/>
</dbReference>
<dbReference type="GO" id="GO:0008270">
    <property type="term" value="F:zinc ion binding"/>
    <property type="evidence" value="ECO:0007669"/>
    <property type="project" value="UniProtKB-KW"/>
</dbReference>
<dbReference type="PANTHER" id="PTHR47863:SF4">
    <property type="entry name" value="RING_FYVE_PHD ZINC FINGER SUPERFAMILY PROTEIN"/>
    <property type="match status" value="1"/>
</dbReference>
<dbReference type="InterPro" id="IPR019786">
    <property type="entry name" value="Zinc_finger_PHD-type_CS"/>
</dbReference>
<evidence type="ECO:0000259" key="10">
    <source>
        <dbReference type="PROSITE" id="PS51294"/>
    </source>
</evidence>
<dbReference type="PROSITE" id="PS51294">
    <property type="entry name" value="HTH_MYB"/>
    <property type="match status" value="1"/>
</dbReference>
<dbReference type="CDD" id="cd11660">
    <property type="entry name" value="SANT_TRF"/>
    <property type="match status" value="1"/>
</dbReference>
<dbReference type="Gramene" id="AUR62025998-RA">
    <property type="protein sequence ID" value="AUR62025998-RA:cds"/>
    <property type="gene ID" value="AUR62025998"/>
</dbReference>
<dbReference type="InterPro" id="IPR001965">
    <property type="entry name" value="Znf_PHD"/>
</dbReference>
<dbReference type="InterPro" id="IPR013083">
    <property type="entry name" value="Znf_RING/FYVE/PHD"/>
</dbReference>
<evidence type="ECO:0000256" key="6">
    <source>
        <dbReference type="PROSITE-ProRule" id="PRU00146"/>
    </source>
</evidence>
<evidence type="ECO:0000256" key="1">
    <source>
        <dbReference type="ARBA" id="ARBA00004123"/>
    </source>
</evidence>
<evidence type="ECO:0000313" key="11">
    <source>
        <dbReference type="EnsemblPlants" id="AUR62025998-RA:cds"/>
    </source>
</evidence>
<dbReference type="RefSeq" id="XP_021740954.1">
    <property type="nucleotide sequence ID" value="XM_021885262.1"/>
</dbReference>
<name>A0A803MA81_CHEQI</name>
<dbReference type="PROSITE" id="PS50090">
    <property type="entry name" value="MYB_LIKE"/>
    <property type="match status" value="1"/>
</dbReference>
<feature type="region of interest" description="Disordered" evidence="7">
    <location>
        <begin position="290"/>
        <end position="320"/>
    </location>
</feature>
<dbReference type="Gene3D" id="3.30.40.10">
    <property type="entry name" value="Zinc/RING finger domain, C3HC4 (zinc finger)"/>
    <property type="match status" value="1"/>
</dbReference>
<comment type="subcellular location">
    <subcellularLocation>
        <location evidence="1">Nucleus</location>
    </subcellularLocation>
</comment>
<evidence type="ECO:0000256" key="4">
    <source>
        <dbReference type="ARBA" id="ARBA00022833"/>
    </source>
</evidence>
<feature type="compositionally biased region" description="Basic and acidic residues" evidence="7">
    <location>
        <begin position="290"/>
        <end position="310"/>
    </location>
</feature>
<keyword evidence="3 6" id="KW-0863">Zinc-finger</keyword>
<gene>
    <name evidence="11" type="primary">LOC110707245</name>
</gene>
<dbReference type="OrthoDB" id="608866at2759"/>
<proteinExistence type="predicted"/>
<feature type="domain" description="PHD-type" evidence="8">
    <location>
        <begin position="400"/>
        <end position="449"/>
    </location>
</feature>
<dbReference type="Proteomes" id="UP000596660">
    <property type="component" value="Unplaced"/>
</dbReference>
<dbReference type="InterPro" id="IPR019787">
    <property type="entry name" value="Znf_PHD-finger"/>
</dbReference>
<reference evidence="11" key="2">
    <citation type="submission" date="2021-03" db="UniProtKB">
        <authorList>
            <consortium name="EnsemblPlants"/>
        </authorList>
    </citation>
    <scope>IDENTIFICATION</scope>
</reference>
<dbReference type="PROSITE" id="PS50016">
    <property type="entry name" value="ZF_PHD_2"/>
    <property type="match status" value="1"/>
</dbReference>
<dbReference type="SUPFAM" id="SSF57903">
    <property type="entry name" value="FYVE/PHD zinc finger"/>
    <property type="match status" value="1"/>
</dbReference>
<dbReference type="EnsemblPlants" id="AUR62025998-RA">
    <property type="protein sequence ID" value="AUR62025998-RA:cds"/>
    <property type="gene ID" value="AUR62025998"/>
</dbReference>
<evidence type="ECO:0000256" key="3">
    <source>
        <dbReference type="ARBA" id="ARBA00022771"/>
    </source>
</evidence>
<keyword evidence="4" id="KW-0862">Zinc</keyword>
<evidence type="ECO:0000259" key="9">
    <source>
        <dbReference type="PROSITE" id="PS50090"/>
    </source>
</evidence>
<dbReference type="PANTHER" id="PTHR47863">
    <property type="entry name" value="RING/FYVE/PHD ZINC FINGER SUPERFAMILY PROTEIN"/>
    <property type="match status" value="1"/>
</dbReference>
<dbReference type="PROSITE" id="PS01359">
    <property type="entry name" value="ZF_PHD_1"/>
    <property type="match status" value="1"/>
</dbReference>
<evidence type="ECO:0000256" key="2">
    <source>
        <dbReference type="ARBA" id="ARBA00022723"/>
    </source>
</evidence>
<dbReference type="GeneID" id="110707245"/>
<dbReference type="SUPFAM" id="SSF46689">
    <property type="entry name" value="Homeodomain-like"/>
    <property type="match status" value="1"/>
</dbReference>
<evidence type="ECO:0000256" key="5">
    <source>
        <dbReference type="ARBA" id="ARBA00023242"/>
    </source>
</evidence>
<sequence length="719" mass="79374">MEEEDSASTLAWSWVIEALAKSQLVDASLLYELVSKTPPLLGESGRKAREATALRCLEGLFSPSNVSCENHVASDWSKCGFDPAESCEAAIQRLLRETSGFKGASDELNCNTDSFVKHKKASLPKSTLELLKDMIVEDTRPLAASLKEVSGLAVGDQCVLDIPFDGGDPTSPPLRSDEDDHADKTMLAEENGCSPISGIDNQLRQAYLANGKTSSRGGISSHHTDNHVQELEAASHDMDNLCPPGKKLKLDKKYGIQSKHQHSAPVDSNQMCNNAEDGQYHEVIKVNAKHDGKSYGKDDEQSKTYAENHDQQQISPNDGNAEAEQYHEVIKVNAPHDGKSYGIDDEQPKTSVENHDQQKISPNNGDHFRKEVDLAMKNHNFPSSQCVLTGDSLELTEAQTNLCMKCNKDGQLLSCSASSCPLLFHESCLGCSASFDDLGNFYCPFCAYSRAMSEYVRAKERVSLARKELSLFIGGRTRDLPERDGDSSSGNDVNLGKHKNVDKTAEVKKGATFVNQAAKSHQTSWKGKQLELTHSSAYMNVNGFVMATQQHISFQDRQGAEIIIQLSRDPSQIWNKEQDDHHCDVVKLSGDNNELKTRGKLTRCKITEFHEDASSESISDSDGPLQDKRNDGTCSLACPRPLRAIPGSPVGRRKKVRWTAEEEETLKKGVAIYDQGNGRTIPWKNILEYGDSVFRKGRTAVDLKDKWRNITRGTSPKVK</sequence>
<reference evidence="11" key="1">
    <citation type="journal article" date="2017" name="Nature">
        <title>The genome of Chenopodium quinoa.</title>
        <authorList>
            <person name="Jarvis D.E."/>
            <person name="Ho Y.S."/>
            <person name="Lightfoot D.J."/>
            <person name="Schmoeckel S.M."/>
            <person name="Li B."/>
            <person name="Borm T.J.A."/>
            <person name="Ohyanagi H."/>
            <person name="Mineta K."/>
            <person name="Michell C.T."/>
            <person name="Saber N."/>
            <person name="Kharbatia N.M."/>
            <person name="Rupper R.R."/>
            <person name="Sharp A.R."/>
            <person name="Dally N."/>
            <person name="Boughton B.A."/>
            <person name="Woo Y.H."/>
            <person name="Gao G."/>
            <person name="Schijlen E.G.W.M."/>
            <person name="Guo X."/>
            <person name="Momin A.A."/>
            <person name="Negrao S."/>
            <person name="Al-Babili S."/>
            <person name="Gehring C."/>
            <person name="Roessner U."/>
            <person name="Jung C."/>
            <person name="Murphy K."/>
            <person name="Arold S.T."/>
            <person name="Gojobori T."/>
            <person name="van der Linden C.G."/>
            <person name="van Loo E.N."/>
            <person name="Jellen E.N."/>
            <person name="Maughan P.J."/>
            <person name="Tester M."/>
        </authorList>
    </citation>
    <scope>NUCLEOTIDE SEQUENCE [LARGE SCALE GENOMIC DNA]</scope>
    <source>
        <strain evidence="11">cv. PI 614886</strain>
    </source>
</reference>
<dbReference type="Pfam" id="PF00249">
    <property type="entry name" value="Myb_DNA-binding"/>
    <property type="match status" value="1"/>
</dbReference>
<keyword evidence="5" id="KW-0539">Nucleus</keyword>
<organism evidence="11 12">
    <name type="scientific">Chenopodium quinoa</name>
    <name type="common">Quinoa</name>
    <dbReference type="NCBI Taxonomy" id="63459"/>
    <lineage>
        <taxon>Eukaryota</taxon>
        <taxon>Viridiplantae</taxon>
        <taxon>Streptophyta</taxon>
        <taxon>Embryophyta</taxon>
        <taxon>Tracheophyta</taxon>
        <taxon>Spermatophyta</taxon>
        <taxon>Magnoliopsida</taxon>
        <taxon>eudicotyledons</taxon>
        <taxon>Gunneridae</taxon>
        <taxon>Pentapetalae</taxon>
        <taxon>Caryophyllales</taxon>
        <taxon>Chenopodiaceae</taxon>
        <taxon>Chenopodioideae</taxon>
        <taxon>Atripliceae</taxon>
        <taxon>Chenopodium</taxon>
    </lineage>
</organism>
<feature type="region of interest" description="Disordered" evidence="7">
    <location>
        <begin position="612"/>
        <end position="633"/>
    </location>
</feature>
<evidence type="ECO:0000313" key="12">
    <source>
        <dbReference type="Proteomes" id="UP000596660"/>
    </source>
</evidence>
<feature type="domain" description="HTH myb-type" evidence="10">
    <location>
        <begin position="652"/>
        <end position="715"/>
    </location>
</feature>
<dbReference type="SMART" id="SM00717">
    <property type="entry name" value="SANT"/>
    <property type="match status" value="1"/>
</dbReference>
<dbReference type="Gene3D" id="1.10.10.60">
    <property type="entry name" value="Homeodomain-like"/>
    <property type="match status" value="1"/>
</dbReference>
<dbReference type="AlphaFoldDB" id="A0A803MA81"/>
<dbReference type="GO" id="GO:0005634">
    <property type="term" value="C:nucleus"/>
    <property type="evidence" value="ECO:0007669"/>
    <property type="project" value="UniProtKB-SubCell"/>
</dbReference>
<protein>
    <recommendedName>
        <fullName evidence="13">Myb-like domain-containing protein</fullName>
    </recommendedName>
</protein>
<feature type="domain" description="Myb-like" evidence="9">
    <location>
        <begin position="650"/>
        <end position="711"/>
    </location>
</feature>
<dbReference type="InterPro" id="IPR011011">
    <property type="entry name" value="Znf_FYVE_PHD"/>
</dbReference>
<dbReference type="InterPro" id="IPR009057">
    <property type="entry name" value="Homeodomain-like_sf"/>
</dbReference>
<keyword evidence="12" id="KW-1185">Reference proteome</keyword>
<dbReference type="InterPro" id="IPR001005">
    <property type="entry name" value="SANT/Myb"/>
</dbReference>
<evidence type="ECO:0000256" key="7">
    <source>
        <dbReference type="SAM" id="MobiDB-lite"/>
    </source>
</evidence>
<evidence type="ECO:0000259" key="8">
    <source>
        <dbReference type="PROSITE" id="PS50016"/>
    </source>
</evidence>
<dbReference type="KEGG" id="cqi:110707245"/>
<accession>A0A803MA81</accession>